<gene>
    <name evidence="1" type="ORF">Tci_888310</name>
</gene>
<sequence length="131" mass="14571">MKNMLFHVWSSGSTNPQNYDEVLPLMERSMILMQRSLILNTNTFSVAGPSNVAASPTYGKYSYIDASQLPDDLDMLELKDITYSDDEDVIGAEADFYNLEPSITASPIPTTRIHKDHPVSQIIGDLSLTTQ</sequence>
<dbReference type="EMBL" id="BKCJ011292692">
    <property type="protein sequence ID" value="GFD16341.1"/>
    <property type="molecule type" value="Genomic_DNA"/>
</dbReference>
<proteinExistence type="predicted"/>
<organism evidence="1">
    <name type="scientific">Tanacetum cinerariifolium</name>
    <name type="common">Dalmatian daisy</name>
    <name type="synonym">Chrysanthemum cinerariifolium</name>
    <dbReference type="NCBI Taxonomy" id="118510"/>
    <lineage>
        <taxon>Eukaryota</taxon>
        <taxon>Viridiplantae</taxon>
        <taxon>Streptophyta</taxon>
        <taxon>Embryophyta</taxon>
        <taxon>Tracheophyta</taxon>
        <taxon>Spermatophyta</taxon>
        <taxon>Magnoliopsida</taxon>
        <taxon>eudicotyledons</taxon>
        <taxon>Gunneridae</taxon>
        <taxon>Pentapetalae</taxon>
        <taxon>asterids</taxon>
        <taxon>campanulids</taxon>
        <taxon>Asterales</taxon>
        <taxon>Asteraceae</taxon>
        <taxon>Asteroideae</taxon>
        <taxon>Anthemideae</taxon>
        <taxon>Anthemidinae</taxon>
        <taxon>Tanacetum</taxon>
    </lineage>
</organism>
<name>A0A699U2A3_TANCI</name>
<comment type="caution">
    <text evidence="1">The sequence shown here is derived from an EMBL/GenBank/DDBJ whole genome shotgun (WGS) entry which is preliminary data.</text>
</comment>
<accession>A0A699U2A3</accession>
<protein>
    <submittedName>
        <fullName evidence="1">Uncharacterized protein</fullName>
    </submittedName>
</protein>
<dbReference type="AlphaFoldDB" id="A0A699U2A3"/>
<evidence type="ECO:0000313" key="1">
    <source>
        <dbReference type="EMBL" id="GFD16341.1"/>
    </source>
</evidence>
<reference evidence="1" key="1">
    <citation type="journal article" date="2019" name="Sci. Rep.">
        <title>Draft genome of Tanacetum cinerariifolium, the natural source of mosquito coil.</title>
        <authorList>
            <person name="Yamashiro T."/>
            <person name="Shiraishi A."/>
            <person name="Satake H."/>
            <person name="Nakayama K."/>
        </authorList>
    </citation>
    <scope>NUCLEOTIDE SEQUENCE</scope>
</reference>
<feature type="non-terminal residue" evidence="1">
    <location>
        <position position="131"/>
    </location>
</feature>